<keyword evidence="1" id="KW-1133">Transmembrane helix</keyword>
<keyword evidence="1" id="KW-0812">Transmembrane</keyword>
<evidence type="ECO:0000313" key="3">
    <source>
        <dbReference type="Proteomes" id="UP001557470"/>
    </source>
</evidence>
<dbReference type="AlphaFoldDB" id="A0ABD0XCU7"/>
<evidence type="ECO:0000313" key="2">
    <source>
        <dbReference type="EMBL" id="KAL0984852.1"/>
    </source>
</evidence>
<protein>
    <submittedName>
        <fullName evidence="2">Uncharacterized protein</fullName>
    </submittedName>
</protein>
<keyword evidence="3" id="KW-1185">Reference proteome</keyword>
<evidence type="ECO:0000256" key="1">
    <source>
        <dbReference type="SAM" id="Phobius"/>
    </source>
</evidence>
<accession>A0ABD0XCU7</accession>
<gene>
    <name evidence="2" type="ORF">UPYG_G00149170</name>
</gene>
<organism evidence="2 3">
    <name type="scientific">Umbra pygmaea</name>
    <name type="common">Eastern mudminnow</name>
    <dbReference type="NCBI Taxonomy" id="75934"/>
    <lineage>
        <taxon>Eukaryota</taxon>
        <taxon>Metazoa</taxon>
        <taxon>Chordata</taxon>
        <taxon>Craniata</taxon>
        <taxon>Vertebrata</taxon>
        <taxon>Euteleostomi</taxon>
        <taxon>Actinopterygii</taxon>
        <taxon>Neopterygii</taxon>
        <taxon>Teleostei</taxon>
        <taxon>Protacanthopterygii</taxon>
        <taxon>Esociformes</taxon>
        <taxon>Umbridae</taxon>
        <taxon>Umbra</taxon>
    </lineage>
</organism>
<sequence length="181" mass="20285">MRYTFLLKDRTDHPDHPKQVKGAVGKCIGMSYDKWTMKTVGIIVVISACVLGTTVEEKQIAYTCQEDSVVLEAAFEPVTPHCDQSWDIANKPIASYENHSKKCIPPCKDVFSGKLYLSECVNITFTYGCSNNGQYKETRLHFIGICRPEVIRTNTGNTHISPYGLLGFIFVVTALWAMLEP</sequence>
<dbReference type="EMBL" id="JAGEUA010000004">
    <property type="protein sequence ID" value="KAL0984852.1"/>
    <property type="molecule type" value="Genomic_DNA"/>
</dbReference>
<reference evidence="2 3" key="1">
    <citation type="submission" date="2024-06" db="EMBL/GenBank/DDBJ databases">
        <authorList>
            <person name="Pan Q."/>
            <person name="Wen M."/>
            <person name="Jouanno E."/>
            <person name="Zahm M."/>
            <person name="Klopp C."/>
            <person name="Cabau C."/>
            <person name="Louis A."/>
            <person name="Berthelot C."/>
            <person name="Parey E."/>
            <person name="Roest Crollius H."/>
            <person name="Montfort J."/>
            <person name="Robinson-Rechavi M."/>
            <person name="Bouchez O."/>
            <person name="Lampietro C."/>
            <person name="Lopez Roques C."/>
            <person name="Donnadieu C."/>
            <person name="Postlethwait J."/>
            <person name="Bobe J."/>
            <person name="Verreycken H."/>
            <person name="Guiguen Y."/>
        </authorList>
    </citation>
    <scope>NUCLEOTIDE SEQUENCE [LARGE SCALE GENOMIC DNA]</scope>
    <source>
        <strain evidence="2">Up_M1</strain>
        <tissue evidence="2">Testis</tissue>
    </source>
</reference>
<proteinExistence type="predicted"/>
<name>A0ABD0XCU7_UMBPY</name>
<comment type="caution">
    <text evidence="2">The sequence shown here is derived from an EMBL/GenBank/DDBJ whole genome shotgun (WGS) entry which is preliminary data.</text>
</comment>
<dbReference type="Proteomes" id="UP001557470">
    <property type="component" value="Unassembled WGS sequence"/>
</dbReference>
<feature type="transmembrane region" description="Helical" evidence="1">
    <location>
        <begin position="160"/>
        <end position="179"/>
    </location>
</feature>
<keyword evidence="1" id="KW-0472">Membrane</keyword>